<comment type="caution">
    <text evidence="2">The sequence shown here is derived from an EMBL/GenBank/DDBJ whole genome shotgun (WGS) entry which is preliminary data.</text>
</comment>
<evidence type="ECO:0000313" key="3">
    <source>
        <dbReference type="Proteomes" id="UP001230188"/>
    </source>
</evidence>
<organism evidence="2 3">
    <name type="scientific">Chrysophaeum taylorii</name>
    <dbReference type="NCBI Taxonomy" id="2483200"/>
    <lineage>
        <taxon>Eukaryota</taxon>
        <taxon>Sar</taxon>
        <taxon>Stramenopiles</taxon>
        <taxon>Ochrophyta</taxon>
        <taxon>Pelagophyceae</taxon>
        <taxon>Pelagomonadales</taxon>
        <taxon>Pelagomonadaceae</taxon>
        <taxon>Chrysophaeum</taxon>
    </lineage>
</organism>
<accession>A0AAD7UEJ6</accession>
<dbReference type="AlphaFoldDB" id="A0AAD7UEJ6"/>
<proteinExistence type="predicted"/>
<evidence type="ECO:0000256" key="1">
    <source>
        <dbReference type="SAM" id="SignalP"/>
    </source>
</evidence>
<feature type="chain" id="PRO_5041932751" evidence="1">
    <location>
        <begin position="18"/>
        <end position="358"/>
    </location>
</feature>
<keyword evidence="3" id="KW-1185">Reference proteome</keyword>
<keyword evidence="1" id="KW-0732">Signal</keyword>
<sequence>MSSFLPSLLALAGLAATQEERAIRGVLVFKTARSGSSWLSGLLGRLARVRFYGEVIEWKTCSHYTPTELAGYLDALLTRDSVPKLARHNKSSVQALLAQPRVGGCGESPTEARGAFASPKGACAAVPFAAVLRLTCAKVVLFLRTNLVKMAIARIHDNKVGWSPKICGESRRRLGRGANLHRNCTYVPKRLNVTVRLFMSFLKGKAIQENERLVDAVSSLDQPDSLTMTYENLQRDRAGELEKFKRFVGLEWRGLGGEGLDEQQHLVKAAPDDPRLALTTELWGALDLTFRNTSFSSSSSSFSSRQLVDCLLAMLRAAGPVDFNYAPCVPSFDHQQGRTSGMVVETFAAMYNWIPFAD</sequence>
<protein>
    <submittedName>
        <fullName evidence="2">Uncharacterized protein</fullName>
    </submittedName>
</protein>
<feature type="signal peptide" evidence="1">
    <location>
        <begin position="1"/>
        <end position="17"/>
    </location>
</feature>
<reference evidence="2" key="1">
    <citation type="submission" date="2023-01" db="EMBL/GenBank/DDBJ databases">
        <title>Metagenome sequencing of chrysophaentin producing Chrysophaeum taylorii.</title>
        <authorList>
            <person name="Davison J."/>
            <person name="Bewley C."/>
        </authorList>
    </citation>
    <scope>NUCLEOTIDE SEQUENCE</scope>
    <source>
        <strain evidence="2">NIES-1699</strain>
    </source>
</reference>
<dbReference type="Proteomes" id="UP001230188">
    <property type="component" value="Unassembled WGS sequence"/>
</dbReference>
<gene>
    <name evidence="2" type="ORF">CTAYLR_000178</name>
</gene>
<dbReference type="InterPro" id="IPR027417">
    <property type="entry name" value="P-loop_NTPase"/>
</dbReference>
<evidence type="ECO:0000313" key="2">
    <source>
        <dbReference type="EMBL" id="KAJ8603781.1"/>
    </source>
</evidence>
<dbReference type="EMBL" id="JAQMWT010000344">
    <property type="protein sequence ID" value="KAJ8603781.1"/>
    <property type="molecule type" value="Genomic_DNA"/>
</dbReference>
<dbReference type="Gene3D" id="3.40.50.300">
    <property type="entry name" value="P-loop containing nucleotide triphosphate hydrolases"/>
    <property type="match status" value="1"/>
</dbReference>
<dbReference type="SUPFAM" id="SSF52540">
    <property type="entry name" value="P-loop containing nucleoside triphosphate hydrolases"/>
    <property type="match status" value="1"/>
</dbReference>
<name>A0AAD7UEJ6_9STRA</name>